<evidence type="ECO:0000313" key="1">
    <source>
        <dbReference type="EMBL" id="EET25025.1"/>
    </source>
</evidence>
<dbReference type="RefSeq" id="WP_000021290.1">
    <property type="nucleotide sequence ID" value="NZ_CP060094.1"/>
</dbReference>
<dbReference type="HOGENOM" id="CLU_711607_0_0_6"/>
<dbReference type="Proteomes" id="UP000004687">
    <property type="component" value="Unassembled WGS sequence"/>
</dbReference>
<sequence length="388" mass="43770">MSIERDYYMLVEGAKEVLRLNESELDTPVPDVTVALQGLIRHGSRTYITMSQKLMSDFINGDCDMARHLSLFATEDKKEINDAFAWRPPMASHQDTLMVTFGDAESTLPGAEMDNLGIVTLIQKVLDRDRTGLNHPVEMVIQTYNPEACALVEKYTGIPGWMDNGNLFDLVVTTHVQFTRPHGKPYRSHSVSLKAKHNFKHIDNLLPTMPKLESGVVGEQYLAQLADKYIAEAGADQYTAQPTLDDWNALIPEFEDKFLFTIPVWLLRNLEEKGLISYIGYNSVVGQKRKALLEASEQDPNLFVQFCLEWIKPLIGANPAYLCLRQLNETDSDNCISLLNYIHIIGGGAFRCYIESEQSKAITAESIVLAVFYHYLKSQQDLLQIGDD</sequence>
<reference evidence="1" key="1">
    <citation type="submission" date="2005-09" db="EMBL/GenBank/DDBJ databases">
        <title>Annotation of Vibrio cholerae MO10.</title>
        <authorList>
            <person name="Colwell R."/>
            <person name="Grim C.J."/>
            <person name="Young S."/>
            <person name="Jaffe D."/>
            <person name="Gnerre S."/>
            <person name="Berlin A."/>
            <person name="Heiman D."/>
            <person name="Hepburn T."/>
            <person name="Shea T."/>
            <person name="Sykes S."/>
            <person name="Yandava C."/>
            <person name="Alvarado L."/>
            <person name="Kodira C."/>
            <person name="Borodovsky M."/>
            <person name="Heidelberg J."/>
            <person name="Lander E."/>
            <person name="Galagan J."/>
            <person name="Nusbaum C."/>
            <person name="Birren B."/>
        </authorList>
    </citation>
    <scope>NUCLEOTIDE SEQUENCE [LARGE SCALE GENOMIC DNA]</scope>
    <source>
        <strain evidence="1">MO10</strain>
    </source>
</reference>
<proteinExistence type="predicted"/>
<name>A0A0X1L387_VIBCO</name>
<organism evidence="1">
    <name type="scientific">Vibrio cholerae (strain MO10)</name>
    <dbReference type="NCBI Taxonomy" id="345072"/>
    <lineage>
        <taxon>Bacteria</taxon>
        <taxon>Pseudomonadati</taxon>
        <taxon>Pseudomonadota</taxon>
        <taxon>Gammaproteobacteria</taxon>
        <taxon>Vibrionales</taxon>
        <taxon>Vibrionaceae</taxon>
        <taxon>Vibrio</taxon>
    </lineage>
</organism>
<protein>
    <submittedName>
        <fullName evidence="1">Uncharacterized protein</fullName>
    </submittedName>
</protein>
<dbReference type="AlphaFoldDB" id="A0A0X1L387"/>
<reference evidence="1" key="2">
    <citation type="submission" date="2008-07" db="EMBL/GenBank/DDBJ databases">
        <authorList>
            <consortium name="Broad Institute Genome Sequencing Platform"/>
            <person name="Colwell R."/>
            <person name="Grim C.J."/>
            <person name="Young S."/>
            <person name="Jaffe D."/>
            <person name="Gnerre S."/>
            <person name="Berlin A."/>
            <person name="Heiman D."/>
            <person name="Hepburn T."/>
            <person name="Shea T."/>
            <person name="Sykes S."/>
            <person name="Alvarado L."/>
            <person name="Kodira C."/>
            <person name="Heidelberg J."/>
            <person name="Lander E."/>
            <person name="Galagan J."/>
            <person name="Nusbaum C."/>
            <person name="Birren B."/>
        </authorList>
    </citation>
    <scope>NUCLEOTIDE SEQUENCE [LARGE SCALE GENOMIC DNA]</scope>
    <source>
        <strain evidence="1">MO10</strain>
    </source>
</reference>
<gene>
    <name evidence="1" type="ORF">VchoM_03052</name>
</gene>
<dbReference type="EMBL" id="DS990138">
    <property type="protein sequence ID" value="EET25025.1"/>
    <property type="molecule type" value="Genomic_DNA"/>
</dbReference>
<accession>A0A0X1L387</accession>